<evidence type="ECO:0008006" key="5">
    <source>
        <dbReference type="Google" id="ProtNLM"/>
    </source>
</evidence>
<organism evidence="3 4">
    <name type="scientific">Burkholderia aenigmatica</name>
    <dbReference type="NCBI Taxonomy" id="2015348"/>
    <lineage>
        <taxon>Bacteria</taxon>
        <taxon>Pseudomonadati</taxon>
        <taxon>Pseudomonadota</taxon>
        <taxon>Betaproteobacteria</taxon>
        <taxon>Burkholderiales</taxon>
        <taxon>Burkholderiaceae</taxon>
        <taxon>Burkholderia</taxon>
        <taxon>Burkholderia cepacia complex</taxon>
    </lineage>
</organism>
<sequence length="169" mass="18736">MRHFLLANLLALSIFASTPLAYACTISTDMADTLPLNATDIPNKARVRIAEMVLEARNWPNVDIRGIVYAGGYVRERNPSDLAYRRAVALKAYLIQLGISEQNIWVDTRTIKYPDIDNDGRPSLNQIAVTLVPICDGGCERLCSDPRVTPTSRALRQGDVRPNPSTEQP</sequence>
<reference evidence="3 4" key="1">
    <citation type="submission" date="2019-09" db="EMBL/GenBank/DDBJ databases">
        <authorList>
            <person name="Depoorter E."/>
        </authorList>
    </citation>
    <scope>NUCLEOTIDE SEQUENCE [LARGE SCALE GENOMIC DNA]</scope>
    <source>
        <strain evidence="3">LMG 13014</strain>
    </source>
</reference>
<dbReference type="InterPro" id="IPR036737">
    <property type="entry name" value="OmpA-like_sf"/>
</dbReference>
<evidence type="ECO:0000256" key="2">
    <source>
        <dbReference type="SAM" id="SignalP"/>
    </source>
</evidence>
<accession>A0A6P2PR28</accession>
<keyword evidence="2" id="KW-0732">Signal</keyword>
<evidence type="ECO:0000313" key="3">
    <source>
        <dbReference type="EMBL" id="VWC12213.1"/>
    </source>
</evidence>
<protein>
    <recommendedName>
        <fullName evidence="5">OmpA-like domain-containing protein</fullName>
    </recommendedName>
</protein>
<dbReference type="RefSeq" id="WP_175024690.1">
    <property type="nucleotide sequence ID" value="NZ_CABVQC010000042.1"/>
</dbReference>
<dbReference type="SUPFAM" id="SSF103088">
    <property type="entry name" value="OmpA-like"/>
    <property type="match status" value="1"/>
</dbReference>
<dbReference type="PROSITE" id="PS51257">
    <property type="entry name" value="PROKAR_LIPOPROTEIN"/>
    <property type="match status" value="1"/>
</dbReference>
<name>A0A6P2PR28_9BURK</name>
<feature type="chain" id="PRO_5026814734" description="OmpA-like domain-containing protein" evidence="2">
    <location>
        <begin position="24"/>
        <end position="169"/>
    </location>
</feature>
<proteinExistence type="predicted"/>
<gene>
    <name evidence="3" type="ORF">BLA13014_05276</name>
</gene>
<evidence type="ECO:0000256" key="1">
    <source>
        <dbReference type="SAM" id="MobiDB-lite"/>
    </source>
</evidence>
<dbReference type="EMBL" id="CABVQC010000042">
    <property type="protein sequence ID" value="VWC12213.1"/>
    <property type="molecule type" value="Genomic_DNA"/>
</dbReference>
<dbReference type="Proteomes" id="UP000494261">
    <property type="component" value="Unassembled WGS sequence"/>
</dbReference>
<dbReference type="AlphaFoldDB" id="A0A6P2PR28"/>
<evidence type="ECO:0000313" key="4">
    <source>
        <dbReference type="Proteomes" id="UP000494261"/>
    </source>
</evidence>
<feature type="region of interest" description="Disordered" evidence="1">
    <location>
        <begin position="150"/>
        <end position="169"/>
    </location>
</feature>
<feature type="signal peptide" evidence="2">
    <location>
        <begin position="1"/>
        <end position="23"/>
    </location>
</feature>